<protein>
    <submittedName>
        <fullName evidence="5">Uncharacterized protein</fullName>
    </submittedName>
</protein>
<dbReference type="PROSITE" id="PS50088">
    <property type="entry name" value="ANK_REPEAT"/>
    <property type="match status" value="6"/>
</dbReference>
<keyword evidence="2 3" id="KW-0040">ANK repeat</keyword>
<evidence type="ECO:0000256" key="1">
    <source>
        <dbReference type="ARBA" id="ARBA00022737"/>
    </source>
</evidence>
<dbReference type="InterPro" id="IPR050663">
    <property type="entry name" value="Ankyrin-SOCS_Box"/>
</dbReference>
<dbReference type="PANTHER" id="PTHR24193:SF121">
    <property type="entry name" value="ADA2A-CONTAINING COMPLEX COMPONENT 3, ISOFORM D"/>
    <property type="match status" value="1"/>
</dbReference>
<keyword evidence="6" id="KW-1185">Reference proteome</keyword>
<sequence length="342" mass="34251">MNLPPLDAAWDPSQKQDPGAEEDDEAEYCWTPLQLASHAGDIDTVRQILAETPAPSLPSVVNAPPTGYYGKTALQASCLRGHEEVTRALLRAGADVHTAGGNNSHRNALEVACGVGNMAVVRMLLDHGARVNPDGGAGRYGGRTPLAAAAERGHLDVVRLLLGLGADVNAAPSRVHGCTPLQGACSLPGPAGAGGGGGGGGDGGDGGGEGGRRRREDVELVRLLLDSGADVNAAAGKSRGWTALQGACLAGNVEAVEVLLASGADVNAPGSAFKGGPALHAACARGRAALVARLLDAGADVNGRAGWGGQTPLQTAAVGGHTEIVEMLRRAGAGGPAWGGWE</sequence>
<dbReference type="OrthoDB" id="4772757at2759"/>
<dbReference type="GO" id="GO:0045944">
    <property type="term" value="P:positive regulation of transcription by RNA polymerase II"/>
    <property type="evidence" value="ECO:0007669"/>
    <property type="project" value="TreeGrafter"/>
</dbReference>
<feature type="region of interest" description="Disordered" evidence="4">
    <location>
        <begin position="1"/>
        <end position="25"/>
    </location>
</feature>
<reference evidence="5 6" key="1">
    <citation type="submission" date="2015-09" db="EMBL/GenBank/DDBJ databases">
        <title>Host preference determinants of Valsa canker pathogens revealed by comparative genomics.</title>
        <authorList>
            <person name="Yin Z."/>
            <person name="Huang L."/>
        </authorList>
    </citation>
    <scope>NUCLEOTIDE SEQUENCE [LARGE SCALE GENOMIC DNA]</scope>
    <source>
        <strain evidence="5 6">YSFL</strain>
    </source>
</reference>
<dbReference type="Proteomes" id="UP000284375">
    <property type="component" value="Unassembled WGS sequence"/>
</dbReference>
<feature type="repeat" description="ANK" evidence="3">
    <location>
        <begin position="104"/>
        <end position="136"/>
    </location>
</feature>
<dbReference type="Gene3D" id="1.25.40.20">
    <property type="entry name" value="Ankyrin repeat-containing domain"/>
    <property type="match status" value="3"/>
</dbReference>
<dbReference type="GO" id="GO:0000976">
    <property type="term" value="F:transcription cis-regulatory region binding"/>
    <property type="evidence" value="ECO:0007669"/>
    <property type="project" value="TreeGrafter"/>
</dbReference>
<dbReference type="PRINTS" id="PR01415">
    <property type="entry name" value="ANKYRIN"/>
</dbReference>
<feature type="repeat" description="ANK" evidence="3">
    <location>
        <begin position="274"/>
        <end position="306"/>
    </location>
</feature>
<evidence type="ECO:0000313" key="6">
    <source>
        <dbReference type="Proteomes" id="UP000284375"/>
    </source>
</evidence>
<dbReference type="Pfam" id="PF12796">
    <property type="entry name" value="Ank_2"/>
    <property type="match status" value="4"/>
</dbReference>
<evidence type="ECO:0000313" key="5">
    <source>
        <dbReference type="EMBL" id="ROV95908.1"/>
    </source>
</evidence>
<feature type="repeat" description="ANK" evidence="3">
    <location>
        <begin position="308"/>
        <end position="333"/>
    </location>
</feature>
<feature type="repeat" description="ANK" evidence="3">
    <location>
        <begin position="69"/>
        <end position="101"/>
    </location>
</feature>
<keyword evidence="1" id="KW-0677">Repeat</keyword>
<evidence type="ECO:0000256" key="3">
    <source>
        <dbReference type="PROSITE-ProRule" id="PRU00023"/>
    </source>
</evidence>
<evidence type="ECO:0000256" key="4">
    <source>
        <dbReference type="SAM" id="MobiDB-lite"/>
    </source>
</evidence>
<evidence type="ECO:0000256" key="2">
    <source>
        <dbReference type="ARBA" id="ARBA00023043"/>
    </source>
</evidence>
<name>A0A423VXY9_CYTCH</name>
<feature type="region of interest" description="Disordered" evidence="4">
    <location>
        <begin position="189"/>
        <end position="213"/>
    </location>
</feature>
<accession>A0A423VXY9</accession>
<feature type="repeat" description="ANK" evidence="3">
    <location>
        <begin position="141"/>
        <end position="173"/>
    </location>
</feature>
<dbReference type="EMBL" id="LJZO01000022">
    <property type="protein sequence ID" value="ROV95908.1"/>
    <property type="molecule type" value="Genomic_DNA"/>
</dbReference>
<dbReference type="InterPro" id="IPR002110">
    <property type="entry name" value="Ankyrin_rpt"/>
</dbReference>
<dbReference type="PANTHER" id="PTHR24193">
    <property type="entry name" value="ANKYRIN REPEAT PROTEIN"/>
    <property type="match status" value="1"/>
</dbReference>
<dbReference type="SMART" id="SM00248">
    <property type="entry name" value="ANK"/>
    <property type="match status" value="8"/>
</dbReference>
<organism evidence="5 6">
    <name type="scientific">Cytospora chrysosperma</name>
    <name type="common">Cytospora canker fungus</name>
    <name type="synonym">Sphaeria chrysosperma</name>
    <dbReference type="NCBI Taxonomy" id="252740"/>
    <lineage>
        <taxon>Eukaryota</taxon>
        <taxon>Fungi</taxon>
        <taxon>Dikarya</taxon>
        <taxon>Ascomycota</taxon>
        <taxon>Pezizomycotina</taxon>
        <taxon>Sordariomycetes</taxon>
        <taxon>Sordariomycetidae</taxon>
        <taxon>Diaporthales</taxon>
        <taxon>Cytosporaceae</taxon>
        <taxon>Cytospora</taxon>
    </lineage>
</organism>
<dbReference type="STRING" id="252740.A0A423VXY9"/>
<dbReference type="GO" id="GO:0005634">
    <property type="term" value="C:nucleus"/>
    <property type="evidence" value="ECO:0007669"/>
    <property type="project" value="TreeGrafter"/>
</dbReference>
<dbReference type="PROSITE" id="PS50297">
    <property type="entry name" value="ANK_REP_REGION"/>
    <property type="match status" value="6"/>
</dbReference>
<comment type="caution">
    <text evidence="5">The sequence shown here is derived from an EMBL/GenBank/DDBJ whole genome shotgun (WGS) entry which is preliminary data.</text>
</comment>
<proteinExistence type="predicted"/>
<feature type="repeat" description="ANK" evidence="3">
    <location>
        <begin position="239"/>
        <end position="271"/>
    </location>
</feature>
<gene>
    <name evidence="5" type="ORF">VSDG_05141</name>
</gene>
<dbReference type="InterPro" id="IPR036770">
    <property type="entry name" value="Ankyrin_rpt-contain_sf"/>
</dbReference>
<dbReference type="AlphaFoldDB" id="A0A423VXY9"/>
<dbReference type="SUPFAM" id="SSF48403">
    <property type="entry name" value="Ankyrin repeat"/>
    <property type="match status" value="1"/>
</dbReference>
<feature type="compositionally biased region" description="Gly residues" evidence="4">
    <location>
        <begin position="191"/>
        <end position="209"/>
    </location>
</feature>